<accession>A0A7X2D1P3</accession>
<reference evidence="12 13" key="1">
    <citation type="submission" date="2019-10" db="EMBL/GenBank/DDBJ databases">
        <title>Draft whole-genome sequence of the purple nonsulfur photosynthetic bacterium Roseospira navarrensis DSM 15114.</title>
        <authorList>
            <person name="Kyndt J.A."/>
            <person name="Meyer T.E."/>
        </authorList>
    </citation>
    <scope>NUCLEOTIDE SEQUENCE [LARGE SCALE GENOMIC DNA]</scope>
    <source>
        <strain evidence="12 13">DSM 15114</strain>
    </source>
</reference>
<dbReference type="GO" id="GO:0008652">
    <property type="term" value="P:amino acid biosynthetic process"/>
    <property type="evidence" value="ECO:0007669"/>
    <property type="project" value="UniProtKB-KW"/>
</dbReference>
<dbReference type="CDD" id="cd00464">
    <property type="entry name" value="SK"/>
    <property type="match status" value="1"/>
</dbReference>
<comment type="similarity">
    <text evidence="2 11">Belongs to the shikimate kinase family.</text>
</comment>
<dbReference type="HAMAP" id="MF_00109">
    <property type="entry name" value="Shikimate_kinase"/>
    <property type="match status" value="1"/>
</dbReference>
<evidence type="ECO:0000313" key="13">
    <source>
        <dbReference type="Proteomes" id="UP000434582"/>
    </source>
</evidence>
<dbReference type="GO" id="GO:0000287">
    <property type="term" value="F:magnesium ion binding"/>
    <property type="evidence" value="ECO:0007669"/>
    <property type="project" value="UniProtKB-UniRule"/>
</dbReference>
<dbReference type="Pfam" id="PF01202">
    <property type="entry name" value="SKI"/>
    <property type="match status" value="1"/>
</dbReference>
<evidence type="ECO:0000256" key="7">
    <source>
        <dbReference type="ARBA" id="ARBA00022777"/>
    </source>
</evidence>
<dbReference type="GO" id="GO:0005524">
    <property type="term" value="F:ATP binding"/>
    <property type="evidence" value="ECO:0007669"/>
    <property type="project" value="UniProtKB-UniRule"/>
</dbReference>
<comment type="cofactor">
    <cofactor evidence="11">
        <name>Mg(2+)</name>
        <dbReference type="ChEBI" id="CHEBI:18420"/>
    </cofactor>
    <text evidence="11">Binds 1 Mg(2+) ion per subunit.</text>
</comment>
<keyword evidence="5 11" id="KW-0808">Transferase</keyword>
<evidence type="ECO:0000256" key="4">
    <source>
        <dbReference type="ARBA" id="ARBA00022605"/>
    </source>
</evidence>
<gene>
    <name evidence="11" type="primary">aroK</name>
    <name evidence="12" type="ORF">GHC57_00030</name>
</gene>
<dbReference type="RefSeq" id="WP_153339855.1">
    <property type="nucleotide sequence ID" value="NZ_WIVE01000001.1"/>
</dbReference>
<keyword evidence="7 11" id="KW-0418">Kinase</keyword>
<dbReference type="PANTHER" id="PTHR21087">
    <property type="entry name" value="SHIKIMATE KINASE"/>
    <property type="match status" value="1"/>
</dbReference>
<protein>
    <recommendedName>
        <fullName evidence="3 11">Shikimate kinase</fullName>
        <shortName evidence="11">SK</shortName>
        <ecNumber evidence="3 11">2.7.1.71</ecNumber>
    </recommendedName>
</protein>
<dbReference type="InterPro" id="IPR023000">
    <property type="entry name" value="Shikimate_kinase_CS"/>
</dbReference>
<evidence type="ECO:0000256" key="10">
    <source>
        <dbReference type="ARBA" id="ARBA00048567"/>
    </source>
</evidence>
<evidence type="ECO:0000256" key="5">
    <source>
        <dbReference type="ARBA" id="ARBA00022679"/>
    </source>
</evidence>
<keyword evidence="11" id="KW-0479">Metal-binding</keyword>
<keyword evidence="8 11" id="KW-0067">ATP-binding</keyword>
<evidence type="ECO:0000313" key="12">
    <source>
        <dbReference type="EMBL" id="MQX34896.1"/>
    </source>
</evidence>
<comment type="caution">
    <text evidence="12">The sequence shown here is derived from an EMBL/GenBank/DDBJ whole genome shotgun (WGS) entry which is preliminary data.</text>
</comment>
<comment type="pathway">
    <text evidence="1 11">Metabolic intermediate biosynthesis; chorismate biosynthesis; chorismate from D-erythrose 4-phosphate and phosphoenolpyruvate: step 5/7.</text>
</comment>
<dbReference type="GO" id="GO:0005829">
    <property type="term" value="C:cytosol"/>
    <property type="evidence" value="ECO:0007669"/>
    <property type="project" value="TreeGrafter"/>
</dbReference>
<keyword evidence="4 11" id="KW-0028">Amino-acid biosynthesis</keyword>
<comment type="subcellular location">
    <subcellularLocation>
        <location evidence="11">Cytoplasm</location>
    </subcellularLocation>
</comment>
<evidence type="ECO:0000256" key="2">
    <source>
        <dbReference type="ARBA" id="ARBA00006997"/>
    </source>
</evidence>
<keyword evidence="11" id="KW-0963">Cytoplasm</keyword>
<dbReference type="PANTHER" id="PTHR21087:SF16">
    <property type="entry name" value="SHIKIMATE KINASE 1, CHLOROPLASTIC"/>
    <property type="match status" value="1"/>
</dbReference>
<dbReference type="PROSITE" id="PS01128">
    <property type="entry name" value="SHIKIMATE_KINASE"/>
    <property type="match status" value="1"/>
</dbReference>
<dbReference type="PRINTS" id="PR01100">
    <property type="entry name" value="SHIKIMTKNASE"/>
</dbReference>
<dbReference type="SUPFAM" id="SSF52540">
    <property type="entry name" value="P-loop containing nucleoside triphosphate hydrolases"/>
    <property type="match status" value="1"/>
</dbReference>
<sequence length="198" mass="21222">MATARQFKSPPAPTQRIDGARTVVLVGLMGAGKSCVGRRLAARLGRPFVDADDQIVKAAGLSIAEIFTVYGESAFRDCERKVMARLLEAPPSVLAAGGGAFMDTETRALIQRQAVSVWLRADLDTLVSRTVGRTHRPLLNTGDPRAKLQALMTERYPVYAEADVVVDTGPDSADQTTHAVLRALAARPADPAQEQDTP</sequence>
<dbReference type="GO" id="GO:0004765">
    <property type="term" value="F:shikimate kinase activity"/>
    <property type="evidence" value="ECO:0007669"/>
    <property type="project" value="UniProtKB-UniRule"/>
</dbReference>
<keyword evidence="9 11" id="KW-0057">Aromatic amino acid biosynthesis</keyword>
<feature type="binding site" evidence="11">
    <location>
        <position position="155"/>
    </location>
    <ligand>
        <name>substrate</name>
    </ligand>
</feature>
<dbReference type="EMBL" id="WIVE01000001">
    <property type="protein sequence ID" value="MQX34896.1"/>
    <property type="molecule type" value="Genomic_DNA"/>
</dbReference>
<dbReference type="InterPro" id="IPR031322">
    <property type="entry name" value="Shikimate/glucono_kinase"/>
</dbReference>
<feature type="binding site" evidence="11">
    <location>
        <position position="98"/>
    </location>
    <ligand>
        <name>substrate</name>
    </ligand>
</feature>
<dbReference type="GO" id="GO:0009423">
    <property type="term" value="P:chorismate biosynthetic process"/>
    <property type="evidence" value="ECO:0007669"/>
    <property type="project" value="UniProtKB-UniRule"/>
</dbReference>
<dbReference type="NCBIfam" id="NF010552">
    <property type="entry name" value="PRK13946.1"/>
    <property type="match status" value="1"/>
</dbReference>
<comment type="function">
    <text evidence="11">Catalyzes the specific phosphorylation of the 3-hydroxyl group of shikimic acid using ATP as a cosubstrate.</text>
</comment>
<evidence type="ECO:0000256" key="6">
    <source>
        <dbReference type="ARBA" id="ARBA00022741"/>
    </source>
</evidence>
<evidence type="ECO:0000256" key="11">
    <source>
        <dbReference type="HAMAP-Rule" id="MF_00109"/>
    </source>
</evidence>
<evidence type="ECO:0000256" key="3">
    <source>
        <dbReference type="ARBA" id="ARBA00012154"/>
    </source>
</evidence>
<feature type="binding site" evidence="11">
    <location>
        <begin position="30"/>
        <end position="35"/>
    </location>
    <ligand>
        <name>ATP</name>
        <dbReference type="ChEBI" id="CHEBI:30616"/>
    </ligand>
</feature>
<feature type="binding site" evidence="11">
    <location>
        <position position="76"/>
    </location>
    <ligand>
        <name>substrate</name>
    </ligand>
</feature>
<organism evidence="12 13">
    <name type="scientific">Roseospira navarrensis</name>
    <dbReference type="NCBI Taxonomy" id="140058"/>
    <lineage>
        <taxon>Bacteria</taxon>
        <taxon>Pseudomonadati</taxon>
        <taxon>Pseudomonadota</taxon>
        <taxon>Alphaproteobacteria</taxon>
        <taxon>Rhodospirillales</taxon>
        <taxon>Rhodospirillaceae</taxon>
        <taxon>Roseospira</taxon>
    </lineage>
</organism>
<dbReference type="InterPro" id="IPR000623">
    <property type="entry name" value="Shikimate_kinase/TSH1"/>
</dbReference>
<proteinExistence type="inferred from homology"/>
<evidence type="ECO:0000256" key="1">
    <source>
        <dbReference type="ARBA" id="ARBA00004842"/>
    </source>
</evidence>
<comment type="caution">
    <text evidence="11">Lacks conserved residue(s) required for the propagation of feature annotation.</text>
</comment>
<dbReference type="InterPro" id="IPR027417">
    <property type="entry name" value="P-loop_NTPase"/>
</dbReference>
<feature type="binding site" evidence="11">
    <location>
        <position position="52"/>
    </location>
    <ligand>
        <name>substrate</name>
    </ligand>
</feature>
<dbReference type="EC" id="2.7.1.71" evidence="3 11"/>
<evidence type="ECO:0000256" key="8">
    <source>
        <dbReference type="ARBA" id="ARBA00022840"/>
    </source>
</evidence>
<comment type="subunit">
    <text evidence="11">Monomer.</text>
</comment>
<keyword evidence="6 11" id="KW-0547">Nucleotide-binding</keyword>
<feature type="binding site" evidence="11">
    <location>
        <position position="34"/>
    </location>
    <ligand>
        <name>Mg(2+)</name>
        <dbReference type="ChEBI" id="CHEBI:18420"/>
    </ligand>
</feature>
<dbReference type="Proteomes" id="UP000434582">
    <property type="component" value="Unassembled WGS sequence"/>
</dbReference>
<dbReference type="GO" id="GO:0009073">
    <property type="term" value="P:aromatic amino acid family biosynthetic process"/>
    <property type="evidence" value="ECO:0007669"/>
    <property type="project" value="UniProtKB-KW"/>
</dbReference>
<dbReference type="UniPathway" id="UPA00053">
    <property type="reaction ID" value="UER00088"/>
</dbReference>
<comment type="catalytic activity">
    <reaction evidence="10 11">
        <text>shikimate + ATP = 3-phosphoshikimate + ADP + H(+)</text>
        <dbReference type="Rhea" id="RHEA:13121"/>
        <dbReference type="ChEBI" id="CHEBI:15378"/>
        <dbReference type="ChEBI" id="CHEBI:30616"/>
        <dbReference type="ChEBI" id="CHEBI:36208"/>
        <dbReference type="ChEBI" id="CHEBI:145989"/>
        <dbReference type="ChEBI" id="CHEBI:456216"/>
        <dbReference type="EC" id="2.7.1.71"/>
    </reaction>
</comment>
<dbReference type="OrthoDB" id="9800332at2"/>
<keyword evidence="11" id="KW-0460">Magnesium</keyword>
<feature type="binding site" evidence="11">
    <location>
        <position position="136"/>
    </location>
    <ligand>
        <name>ATP</name>
        <dbReference type="ChEBI" id="CHEBI:30616"/>
    </ligand>
</feature>
<dbReference type="AlphaFoldDB" id="A0A7X2D1P3"/>
<evidence type="ECO:0000256" key="9">
    <source>
        <dbReference type="ARBA" id="ARBA00023141"/>
    </source>
</evidence>
<keyword evidence="13" id="KW-1185">Reference proteome</keyword>
<dbReference type="Gene3D" id="3.40.50.300">
    <property type="entry name" value="P-loop containing nucleotide triphosphate hydrolases"/>
    <property type="match status" value="1"/>
</dbReference>
<name>A0A7X2D1P3_9PROT</name>